<evidence type="ECO:0000256" key="4">
    <source>
        <dbReference type="ARBA" id="ARBA00022807"/>
    </source>
</evidence>
<dbReference type="Proteomes" id="UP001190700">
    <property type="component" value="Unassembled WGS sequence"/>
</dbReference>
<comment type="caution">
    <text evidence="9">The sequence shown here is derived from an EMBL/GenBank/DDBJ whole genome shotgun (WGS) entry which is preliminary data.</text>
</comment>
<comment type="similarity">
    <text evidence="1">Belongs to the peptidase C2 family.</text>
</comment>
<dbReference type="AlphaFoldDB" id="A0AAE0GRP4"/>
<keyword evidence="3 6" id="KW-0378">Hydrolase</keyword>
<keyword evidence="10" id="KW-1185">Reference proteome</keyword>
<evidence type="ECO:0000313" key="10">
    <source>
        <dbReference type="Proteomes" id="UP001190700"/>
    </source>
</evidence>
<dbReference type="InterPro" id="IPR038765">
    <property type="entry name" value="Papain-like_cys_pep_sf"/>
</dbReference>
<feature type="active site" evidence="5 6">
    <location>
        <position position="324"/>
    </location>
</feature>
<feature type="active site" evidence="5 6">
    <location>
        <position position="304"/>
    </location>
</feature>
<evidence type="ECO:0000256" key="2">
    <source>
        <dbReference type="ARBA" id="ARBA00022670"/>
    </source>
</evidence>
<dbReference type="GO" id="GO:0006508">
    <property type="term" value="P:proteolysis"/>
    <property type="evidence" value="ECO:0007669"/>
    <property type="project" value="UniProtKB-KW"/>
</dbReference>
<accession>A0AAE0GRP4</accession>
<keyword evidence="4 6" id="KW-0788">Thiol protease</keyword>
<dbReference type="PROSITE" id="PS50203">
    <property type="entry name" value="CALPAIN_CAT"/>
    <property type="match status" value="1"/>
</dbReference>
<dbReference type="CDD" id="cd00044">
    <property type="entry name" value="CysPc"/>
    <property type="match status" value="1"/>
</dbReference>
<dbReference type="EMBL" id="LGRX02003020">
    <property type="protein sequence ID" value="KAK3283109.1"/>
    <property type="molecule type" value="Genomic_DNA"/>
</dbReference>
<dbReference type="Gene3D" id="3.90.70.10">
    <property type="entry name" value="Cysteine proteinases"/>
    <property type="match status" value="1"/>
</dbReference>
<dbReference type="InterPro" id="IPR001300">
    <property type="entry name" value="Peptidase_C2_calpain_cat"/>
</dbReference>
<evidence type="ECO:0000256" key="5">
    <source>
        <dbReference type="PIRSR" id="PIRSR622684-1"/>
    </source>
</evidence>
<evidence type="ECO:0000256" key="3">
    <source>
        <dbReference type="ARBA" id="ARBA00022801"/>
    </source>
</evidence>
<feature type="compositionally biased region" description="Polar residues" evidence="7">
    <location>
        <begin position="1"/>
        <end position="21"/>
    </location>
</feature>
<evidence type="ECO:0000259" key="8">
    <source>
        <dbReference type="PROSITE" id="PS50203"/>
    </source>
</evidence>
<proteinExistence type="inferred from homology"/>
<dbReference type="Pfam" id="PF00648">
    <property type="entry name" value="Peptidase_C2"/>
    <property type="match status" value="1"/>
</dbReference>
<keyword evidence="2 6" id="KW-0645">Protease</keyword>
<name>A0AAE0GRP4_9CHLO</name>
<evidence type="ECO:0000256" key="7">
    <source>
        <dbReference type="SAM" id="MobiDB-lite"/>
    </source>
</evidence>
<dbReference type="PANTHER" id="PTHR10183">
    <property type="entry name" value="CALPAIN"/>
    <property type="match status" value="1"/>
</dbReference>
<feature type="domain" description="Calpain catalytic" evidence="8">
    <location>
        <begin position="40"/>
        <end position="383"/>
    </location>
</feature>
<feature type="region of interest" description="Disordered" evidence="7">
    <location>
        <begin position="1"/>
        <end position="22"/>
    </location>
</feature>
<feature type="active site" evidence="5 6">
    <location>
        <position position="99"/>
    </location>
</feature>
<sequence>MRQHPTSTKGYSHAPTPTQDTPELLLHNLNCSRIVSHDMVFVDTSFGPNDTTLGKGLVERCTSLQWRRAHEILPSAQPGQGLFHGIDPTDIAQGQLGDCWLLSSISSLAEFPEVVKYSFVTKDTNLEGKYVVRIYDPKLAAASHRTTIGAPKAGKQEWIEITVDDYLPCSNGKPAFAAAPGGDFWVCILEKAYAKYVGSYEKLSGGFPALAFQCMTGCKSTVFMFDEQVAREVTFGETSLKDIAAGKRGTTAHATGNVQDANQLWESVKRFDELDYLMVLASKGTDEYTETGADTGDWGLVGGHAYSLIRAVKVGRFRMCRIRNPWGDFEWGGDWSDRSPLWKKHPEVKAACNPILDKDDGIFWMCFEDVLKLFMSLTVCQLQREGESKAES</sequence>
<dbReference type="PANTHER" id="PTHR10183:SF379">
    <property type="entry name" value="CALPAIN-5"/>
    <property type="match status" value="1"/>
</dbReference>
<dbReference type="InterPro" id="IPR000169">
    <property type="entry name" value="Pept_cys_AS"/>
</dbReference>
<organism evidence="9 10">
    <name type="scientific">Cymbomonas tetramitiformis</name>
    <dbReference type="NCBI Taxonomy" id="36881"/>
    <lineage>
        <taxon>Eukaryota</taxon>
        <taxon>Viridiplantae</taxon>
        <taxon>Chlorophyta</taxon>
        <taxon>Pyramimonadophyceae</taxon>
        <taxon>Pyramimonadales</taxon>
        <taxon>Pyramimonadaceae</taxon>
        <taxon>Cymbomonas</taxon>
    </lineage>
</organism>
<dbReference type="GO" id="GO:0004198">
    <property type="term" value="F:calcium-dependent cysteine-type endopeptidase activity"/>
    <property type="evidence" value="ECO:0007669"/>
    <property type="project" value="InterPro"/>
</dbReference>
<dbReference type="PROSITE" id="PS00139">
    <property type="entry name" value="THIOL_PROTEASE_CYS"/>
    <property type="match status" value="1"/>
</dbReference>
<dbReference type="InterPro" id="IPR022684">
    <property type="entry name" value="Calpain_cysteine_protease"/>
</dbReference>
<evidence type="ECO:0000256" key="6">
    <source>
        <dbReference type="PROSITE-ProRule" id="PRU00239"/>
    </source>
</evidence>
<evidence type="ECO:0000256" key="1">
    <source>
        <dbReference type="ARBA" id="ARBA00007623"/>
    </source>
</evidence>
<dbReference type="PRINTS" id="PR00704">
    <property type="entry name" value="CALPAIN"/>
</dbReference>
<protein>
    <recommendedName>
        <fullName evidence="8">Calpain catalytic domain-containing protein</fullName>
    </recommendedName>
</protein>
<reference evidence="9 10" key="1">
    <citation type="journal article" date="2015" name="Genome Biol. Evol.">
        <title>Comparative Genomics of a Bacterivorous Green Alga Reveals Evolutionary Causalities and Consequences of Phago-Mixotrophic Mode of Nutrition.</title>
        <authorList>
            <person name="Burns J.A."/>
            <person name="Paasch A."/>
            <person name="Narechania A."/>
            <person name="Kim E."/>
        </authorList>
    </citation>
    <scope>NUCLEOTIDE SEQUENCE [LARGE SCALE GENOMIC DNA]</scope>
    <source>
        <strain evidence="9 10">PLY_AMNH</strain>
    </source>
</reference>
<dbReference type="SUPFAM" id="SSF54001">
    <property type="entry name" value="Cysteine proteinases"/>
    <property type="match status" value="1"/>
</dbReference>
<dbReference type="SMART" id="SM00230">
    <property type="entry name" value="CysPc"/>
    <property type="match status" value="1"/>
</dbReference>
<evidence type="ECO:0000313" key="9">
    <source>
        <dbReference type="EMBL" id="KAK3283109.1"/>
    </source>
</evidence>
<gene>
    <name evidence="9" type="ORF">CYMTET_9187</name>
</gene>